<dbReference type="InterPro" id="IPR004013">
    <property type="entry name" value="PHP_dom"/>
</dbReference>
<dbReference type="Proteomes" id="UP000640335">
    <property type="component" value="Unassembled WGS sequence"/>
</dbReference>
<keyword evidence="3" id="KW-1185">Reference proteome</keyword>
<dbReference type="PANTHER" id="PTHR42924">
    <property type="entry name" value="EXONUCLEASE"/>
    <property type="match status" value="1"/>
</dbReference>
<reference evidence="2 3" key="1">
    <citation type="submission" date="2020-08" db="EMBL/GenBank/DDBJ databases">
        <title>A Genomic Blueprint of the Chicken Gut Microbiome.</title>
        <authorList>
            <person name="Gilroy R."/>
            <person name="Ravi A."/>
            <person name="Getino M."/>
            <person name="Pursley I."/>
            <person name="Horton D.L."/>
            <person name="Alikhan N.-F."/>
            <person name="Baker D."/>
            <person name="Gharbi K."/>
            <person name="Hall N."/>
            <person name="Watson M."/>
            <person name="Adriaenssens E.M."/>
            <person name="Foster-Nyarko E."/>
            <person name="Jarju S."/>
            <person name="Secka A."/>
            <person name="Antonio M."/>
            <person name="Oren A."/>
            <person name="Chaudhuri R."/>
            <person name="La Ragione R.M."/>
            <person name="Hildebrand F."/>
            <person name="Pallen M.J."/>
        </authorList>
    </citation>
    <scope>NUCLEOTIDE SEQUENCE [LARGE SCALE GENOMIC DNA]</scope>
    <source>
        <strain evidence="2 3">Sa3CUN1</strain>
    </source>
</reference>
<dbReference type="EMBL" id="JACSQZ010000031">
    <property type="protein sequence ID" value="MBD7915381.1"/>
    <property type="molecule type" value="Genomic_DNA"/>
</dbReference>
<dbReference type="SMART" id="SM00481">
    <property type="entry name" value="POLIIIAc"/>
    <property type="match status" value="1"/>
</dbReference>
<feature type="domain" description="Polymerase/histidinol phosphatase N-terminal" evidence="1">
    <location>
        <begin position="3"/>
        <end position="70"/>
    </location>
</feature>
<evidence type="ECO:0000259" key="1">
    <source>
        <dbReference type="SMART" id="SM00481"/>
    </source>
</evidence>
<dbReference type="PANTHER" id="PTHR42924:SF3">
    <property type="entry name" value="POLYMERASE_HISTIDINOL PHOSPHATASE N-TERMINAL DOMAIN-CONTAINING PROTEIN"/>
    <property type="match status" value="1"/>
</dbReference>
<evidence type="ECO:0000313" key="2">
    <source>
        <dbReference type="EMBL" id="MBD7915381.1"/>
    </source>
</evidence>
<accession>A0ABR8Q4N1</accession>
<name>A0ABR8Q4N1_9CLOT</name>
<dbReference type="InterPro" id="IPR016195">
    <property type="entry name" value="Pol/histidinol_Pase-like"/>
</dbReference>
<dbReference type="SUPFAM" id="SSF89550">
    <property type="entry name" value="PHP domain-like"/>
    <property type="match status" value="1"/>
</dbReference>
<proteinExistence type="predicted"/>
<dbReference type="CDD" id="cd07432">
    <property type="entry name" value="PHP_HisPPase"/>
    <property type="match status" value="1"/>
</dbReference>
<protein>
    <submittedName>
        <fullName evidence="2">PHP domain-containing protein</fullName>
    </submittedName>
</protein>
<dbReference type="InterPro" id="IPR052018">
    <property type="entry name" value="PHP_domain"/>
</dbReference>
<dbReference type="Pfam" id="PF13263">
    <property type="entry name" value="PHP_C"/>
    <property type="match status" value="1"/>
</dbReference>
<evidence type="ECO:0000313" key="3">
    <source>
        <dbReference type="Proteomes" id="UP000640335"/>
    </source>
</evidence>
<dbReference type="Gene3D" id="3.20.20.140">
    <property type="entry name" value="Metal-dependent hydrolases"/>
    <property type="match status" value="1"/>
</dbReference>
<dbReference type="RefSeq" id="WP_191750144.1">
    <property type="nucleotide sequence ID" value="NZ_JACSQZ010000031.1"/>
</dbReference>
<dbReference type="InterPro" id="IPR003141">
    <property type="entry name" value="Pol/His_phosphatase_N"/>
</dbReference>
<organism evidence="2 3">
    <name type="scientific">Clostridium gallinarum</name>
    <dbReference type="NCBI Taxonomy" id="2762246"/>
    <lineage>
        <taxon>Bacteria</taxon>
        <taxon>Bacillati</taxon>
        <taxon>Bacillota</taxon>
        <taxon>Clostridia</taxon>
        <taxon>Eubacteriales</taxon>
        <taxon>Clostridiaceae</taxon>
        <taxon>Clostridium</taxon>
    </lineage>
</organism>
<gene>
    <name evidence="2" type="ORF">H9660_09495</name>
</gene>
<comment type="caution">
    <text evidence="2">The sequence shown here is derived from an EMBL/GenBank/DDBJ whole genome shotgun (WGS) entry which is preliminary data.</text>
</comment>
<dbReference type="Pfam" id="PF02811">
    <property type="entry name" value="PHP"/>
    <property type="match status" value="1"/>
</dbReference>
<sequence>MYIDTHMHCVEGSDDSFLKLSQIVRQAQLMGLDAICITDHDSLRAKDYALEYSKKNNFKIFVGIEILTYEGDVLVFGLDKVPDEKMHAQELIDLVNLKGGVAICAHPFRDNNRGCGNNIRDLKGLHGVETFNGSTKPHHNLYAFALAIELGLSTLAASDCHETKAVGRYCTIFPDWVETQDDFIKAIKEKQVHPAVYIDGKYEKINAYGKYGQAL</sequence>